<dbReference type="CDD" id="cd00657">
    <property type="entry name" value="Ferritin_like"/>
    <property type="match status" value="1"/>
</dbReference>
<dbReference type="Proteomes" id="UP000565711">
    <property type="component" value="Unassembled WGS sequence"/>
</dbReference>
<dbReference type="InterPro" id="IPR029447">
    <property type="entry name" value="DUF4439"/>
</dbReference>
<dbReference type="Pfam" id="PF14530">
    <property type="entry name" value="DUF4439"/>
    <property type="match status" value="1"/>
</dbReference>
<protein>
    <submittedName>
        <fullName evidence="2">Ferritin-like domain-containing protein</fullName>
    </submittedName>
</protein>
<accession>A0A846Y412</accession>
<name>A0A846Y412_9NOCA</name>
<dbReference type="SUPFAM" id="SSF47240">
    <property type="entry name" value="Ferritin-like"/>
    <property type="match status" value="1"/>
</dbReference>
<gene>
    <name evidence="2" type="ORF">HGA08_25545</name>
</gene>
<dbReference type="AlphaFoldDB" id="A0A846Y412"/>
<evidence type="ECO:0000313" key="2">
    <source>
        <dbReference type="EMBL" id="NKY53567.1"/>
    </source>
</evidence>
<evidence type="ECO:0000259" key="1">
    <source>
        <dbReference type="Pfam" id="PF14530"/>
    </source>
</evidence>
<sequence>MWPSRWREHLPHTPERIRVSTDQQVLLEALNAEYTAVYAYGLIAAYASPTRADIVAEYTAAHRARRDALVDMLEAAGADVPAPAAAYTPPFPVDNPIPAAKLAVTVESDTAIVWRSVVERATTAELRGKGIEALTECAVRTATWQAILGVSPATTAFPGRP</sequence>
<keyword evidence="3" id="KW-1185">Reference proteome</keyword>
<comment type="caution">
    <text evidence="2">The sequence shown here is derived from an EMBL/GenBank/DDBJ whole genome shotgun (WGS) entry which is preliminary data.</text>
</comment>
<evidence type="ECO:0000313" key="3">
    <source>
        <dbReference type="Proteomes" id="UP000565711"/>
    </source>
</evidence>
<reference evidence="2 3" key="1">
    <citation type="submission" date="2020-04" db="EMBL/GenBank/DDBJ databases">
        <title>MicrobeNet Type strains.</title>
        <authorList>
            <person name="Nicholson A.C."/>
        </authorList>
    </citation>
    <scope>NUCLEOTIDE SEQUENCE [LARGE SCALE GENOMIC DNA]</scope>
    <source>
        <strain evidence="2 3">JCM 12354</strain>
    </source>
</reference>
<dbReference type="Gene3D" id="1.20.1260.10">
    <property type="match status" value="1"/>
</dbReference>
<dbReference type="EMBL" id="JAAXOP010000018">
    <property type="protein sequence ID" value="NKY53567.1"/>
    <property type="molecule type" value="Genomic_DNA"/>
</dbReference>
<proteinExistence type="predicted"/>
<organism evidence="2 3">
    <name type="scientific">Nocardia vermiculata</name>
    <dbReference type="NCBI Taxonomy" id="257274"/>
    <lineage>
        <taxon>Bacteria</taxon>
        <taxon>Bacillati</taxon>
        <taxon>Actinomycetota</taxon>
        <taxon>Actinomycetes</taxon>
        <taxon>Mycobacteriales</taxon>
        <taxon>Nocardiaceae</taxon>
        <taxon>Nocardia</taxon>
    </lineage>
</organism>
<dbReference type="InterPro" id="IPR012347">
    <property type="entry name" value="Ferritin-like"/>
</dbReference>
<feature type="domain" description="DUF4439" evidence="1">
    <location>
        <begin position="27"/>
        <end position="161"/>
    </location>
</feature>
<dbReference type="InterPro" id="IPR009078">
    <property type="entry name" value="Ferritin-like_SF"/>
</dbReference>